<name>A0A9Q4DRE0_BACSC</name>
<evidence type="ECO:0000256" key="1">
    <source>
        <dbReference type="SAM" id="Coils"/>
    </source>
</evidence>
<gene>
    <name evidence="2" type="ORF">MOC45_18500</name>
</gene>
<accession>A0A9Q4DRE0</accession>
<comment type="caution">
    <text evidence="2">The sequence shown here is derived from an EMBL/GenBank/DDBJ whole genome shotgun (WGS) entry which is preliminary data.</text>
</comment>
<reference evidence="2" key="1">
    <citation type="submission" date="2022-02" db="EMBL/GenBank/DDBJ databases">
        <title>Crop Bioprotection Bacillus Genome Sequencing.</title>
        <authorList>
            <person name="Dunlap C."/>
        </authorList>
    </citation>
    <scope>NUCLEOTIDE SEQUENCE</scope>
    <source>
        <strain evidence="2">M18B4</strain>
    </source>
</reference>
<organism evidence="2 3">
    <name type="scientific">Bacillus spizizenii</name>
    <name type="common">Bacillus subtilis subsp. spizizenii</name>
    <dbReference type="NCBI Taxonomy" id="96241"/>
    <lineage>
        <taxon>Bacteria</taxon>
        <taxon>Bacillati</taxon>
        <taxon>Bacillota</taxon>
        <taxon>Bacilli</taxon>
        <taxon>Bacillales</taxon>
        <taxon>Bacillaceae</taxon>
        <taxon>Bacillus</taxon>
    </lineage>
</organism>
<dbReference type="EMBL" id="JALANJ010000036">
    <property type="protein sequence ID" value="MCY8122549.1"/>
    <property type="molecule type" value="Genomic_DNA"/>
</dbReference>
<dbReference type="AlphaFoldDB" id="A0A9Q4DRE0"/>
<protein>
    <recommendedName>
        <fullName evidence="4">Bacteriophage SP-beta YorD domain-containing protein</fullName>
    </recommendedName>
</protein>
<evidence type="ECO:0000313" key="2">
    <source>
        <dbReference type="EMBL" id="MCY8122549.1"/>
    </source>
</evidence>
<feature type="coiled-coil region" evidence="1">
    <location>
        <begin position="79"/>
        <end position="113"/>
    </location>
</feature>
<sequence>MIQVYRYDENFIFVEPVPIEEPGEDGKYVIPENCTTIQPPSFIKPMFHPEEQKWSEVATQAEKDEILKQVEKGRVLSPLDELKFQNAQIMVQLAEAQNLIESQSKMIADLLLRLAEGGEA</sequence>
<evidence type="ECO:0008006" key="4">
    <source>
        <dbReference type="Google" id="ProtNLM"/>
    </source>
</evidence>
<dbReference type="Proteomes" id="UP001070352">
    <property type="component" value="Unassembled WGS sequence"/>
</dbReference>
<proteinExistence type="predicted"/>
<keyword evidence="1" id="KW-0175">Coiled coil</keyword>
<evidence type="ECO:0000313" key="3">
    <source>
        <dbReference type="Proteomes" id="UP001070352"/>
    </source>
</evidence>